<dbReference type="Gene3D" id="3.40.50.300">
    <property type="entry name" value="P-loop containing nucleotide triphosphate hydrolases"/>
    <property type="match status" value="1"/>
</dbReference>
<dbReference type="AlphaFoldDB" id="A0A162JDA5"/>
<evidence type="ECO:0000256" key="2">
    <source>
        <dbReference type="ARBA" id="ARBA00022741"/>
    </source>
</evidence>
<proteinExistence type="predicted"/>
<dbReference type="GO" id="GO:0005524">
    <property type="term" value="F:ATP binding"/>
    <property type="evidence" value="ECO:0007669"/>
    <property type="project" value="UniProtKB-KW"/>
</dbReference>
<gene>
    <name evidence="4" type="ORF">A2J07_02220</name>
</gene>
<dbReference type="InterPro" id="IPR050166">
    <property type="entry name" value="ABC_transporter_ATP-bind"/>
</dbReference>
<evidence type="ECO:0000313" key="4">
    <source>
        <dbReference type="EMBL" id="KYL05573.1"/>
    </source>
</evidence>
<dbReference type="InterPro" id="IPR027417">
    <property type="entry name" value="P-loop_NTPase"/>
</dbReference>
<reference evidence="4 5" key="1">
    <citation type="submission" date="2016-03" db="EMBL/GenBank/DDBJ databases">
        <title>Comparative genomics of human isolates of Fusobacterium necrophorum.</title>
        <authorList>
            <person name="Jensen A."/>
            <person name="Bank S."/>
            <person name="Andersen P.S."/>
            <person name="Kristensen L.H."/>
            <person name="Prag J."/>
        </authorList>
    </citation>
    <scope>NUCLEOTIDE SEQUENCE [LARGE SCALE GENOMIC DNA]</scope>
    <source>
        <strain evidence="4 5">LS_1264</strain>
    </source>
</reference>
<dbReference type="SMART" id="SM00382">
    <property type="entry name" value="AAA"/>
    <property type="match status" value="1"/>
</dbReference>
<dbReference type="PROSITE" id="PS50893">
    <property type="entry name" value="ABC_TRANSPORTER_2"/>
    <property type="match status" value="1"/>
</dbReference>
<dbReference type="GO" id="GO:0016887">
    <property type="term" value="F:ATP hydrolysis activity"/>
    <property type="evidence" value="ECO:0007669"/>
    <property type="project" value="InterPro"/>
</dbReference>
<keyword evidence="2" id="KW-0547">Nucleotide-binding</keyword>
<dbReference type="eggNOG" id="COG1116">
    <property type="taxonomic scope" value="Bacteria"/>
</dbReference>
<name>A0A162JDA5_9FUSO</name>
<evidence type="ECO:0000313" key="5">
    <source>
        <dbReference type="Proteomes" id="UP000075816"/>
    </source>
</evidence>
<comment type="caution">
    <text evidence="4">The sequence shown here is derived from an EMBL/GenBank/DDBJ whole genome shotgun (WGS) entry which is preliminary data.</text>
</comment>
<dbReference type="SUPFAM" id="SSF52540">
    <property type="entry name" value="P-loop containing nucleoside triphosphate hydrolases"/>
    <property type="match status" value="1"/>
</dbReference>
<dbReference type="PANTHER" id="PTHR42788:SF13">
    <property type="entry name" value="ALIPHATIC SULFONATES IMPORT ATP-BINDING PROTEIN SSUB"/>
    <property type="match status" value="1"/>
</dbReference>
<dbReference type="Proteomes" id="UP000075816">
    <property type="component" value="Unassembled WGS sequence"/>
</dbReference>
<dbReference type="Pfam" id="PF00005">
    <property type="entry name" value="ABC_tran"/>
    <property type="match status" value="1"/>
</dbReference>
<evidence type="ECO:0000256" key="1">
    <source>
        <dbReference type="ARBA" id="ARBA00022448"/>
    </source>
</evidence>
<keyword evidence="1" id="KW-0813">Transport</keyword>
<organism evidence="4 5">
    <name type="scientific">Fusobacterium necrophorum subsp. funduliforme</name>
    <dbReference type="NCBI Taxonomy" id="143387"/>
    <lineage>
        <taxon>Bacteria</taxon>
        <taxon>Fusobacteriati</taxon>
        <taxon>Fusobacteriota</taxon>
        <taxon>Fusobacteriia</taxon>
        <taxon>Fusobacteriales</taxon>
        <taxon>Fusobacteriaceae</taxon>
        <taxon>Fusobacterium</taxon>
    </lineage>
</organism>
<dbReference type="RefSeq" id="WP_051619477.1">
    <property type="nucleotide sequence ID" value="NZ_CAXOUM010000027.1"/>
</dbReference>
<accession>A0A162JDA5</accession>
<sequence length="239" mass="27895">MFEKMPMDKKILVSKSISKRYREKLILDNVNFEMFSGDILGLLGPSGIGKTTLLNILVGSEKETSGEIVNYHYNKIGYVFQEDRLLNWLTLFENIKIIQENIDEKIIWENLSLVGLKDYYNYFPKELSGGMRQRGSIARALTFAGNILLFDEPFKSLDEKLRFELLDLMRKLKEEKNTSILFVTHDIEEALYICDRILILRGQPATILKEINVSKKRKEKKLSIEDEVELKREIFNALY</sequence>
<protein>
    <submittedName>
        <fullName evidence="4">ABC transporter</fullName>
    </submittedName>
</protein>
<dbReference type="KEGG" id="fnf:BSQ88_05315"/>
<keyword evidence="3" id="KW-0067">ATP-binding</keyword>
<dbReference type="InterPro" id="IPR003439">
    <property type="entry name" value="ABC_transporter-like_ATP-bd"/>
</dbReference>
<dbReference type="EMBL" id="LVEA01000001">
    <property type="protein sequence ID" value="KYL05573.1"/>
    <property type="molecule type" value="Genomic_DNA"/>
</dbReference>
<dbReference type="InterPro" id="IPR003593">
    <property type="entry name" value="AAA+_ATPase"/>
</dbReference>
<evidence type="ECO:0000256" key="3">
    <source>
        <dbReference type="ARBA" id="ARBA00022840"/>
    </source>
</evidence>
<dbReference type="PANTHER" id="PTHR42788">
    <property type="entry name" value="TAURINE IMPORT ATP-BINDING PROTEIN-RELATED"/>
    <property type="match status" value="1"/>
</dbReference>